<reference evidence="2" key="1">
    <citation type="submission" date="2015-04" db="UniProtKB">
        <authorList>
            <consortium name="EnsemblPlants"/>
        </authorList>
    </citation>
    <scope>IDENTIFICATION</scope>
    <source>
        <strain evidence="2">SL10</strain>
    </source>
</reference>
<keyword evidence="3" id="KW-1185">Reference proteome</keyword>
<dbReference type="AlphaFoldDB" id="A0A0E0HSU6"/>
<proteinExistence type="predicted"/>
<feature type="region of interest" description="Disordered" evidence="1">
    <location>
        <begin position="22"/>
        <end position="47"/>
    </location>
</feature>
<accession>A0A0E0HSU6</accession>
<evidence type="ECO:0000313" key="2">
    <source>
        <dbReference type="EnsemblPlants" id="ONIVA06G22950.1"/>
    </source>
</evidence>
<protein>
    <submittedName>
        <fullName evidence="2">Uncharacterized protein</fullName>
    </submittedName>
</protein>
<organism evidence="2">
    <name type="scientific">Oryza nivara</name>
    <name type="common">Indian wild rice</name>
    <name type="synonym">Oryza sativa f. spontanea</name>
    <dbReference type="NCBI Taxonomy" id="4536"/>
    <lineage>
        <taxon>Eukaryota</taxon>
        <taxon>Viridiplantae</taxon>
        <taxon>Streptophyta</taxon>
        <taxon>Embryophyta</taxon>
        <taxon>Tracheophyta</taxon>
        <taxon>Spermatophyta</taxon>
        <taxon>Magnoliopsida</taxon>
        <taxon>Liliopsida</taxon>
        <taxon>Poales</taxon>
        <taxon>Poaceae</taxon>
        <taxon>BOP clade</taxon>
        <taxon>Oryzoideae</taxon>
        <taxon>Oryzeae</taxon>
        <taxon>Oryzinae</taxon>
        <taxon>Oryza</taxon>
    </lineage>
</organism>
<dbReference type="Gramene" id="ONIVA06G22950.1">
    <property type="protein sequence ID" value="ONIVA06G22950.1"/>
    <property type="gene ID" value="ONIVA06G22950"/>
</dbReference>
<dbReference type="OMA" id="CPTKSTG"/>
<reference evidence="2" key="2">
    <citation type="submission" date="2018-04" db="EMBL/GenBank/DDBJ databases">
        <title>OnivRS2 (Oryza nivara Reference Sequence Version 2).</title>
        <authorList>
            <person name="Zhang J."/>
            <person name="Kudrna D."/>
            <person name="Lee S."/>
            <person name="Talag J."/>
            <person name="Rajasekar S."/>
            <person name="Welchert J."/>
            <person name="Hsing Y.-I."/>
            <person name="Wing R.A."/>
        </authorList>
    </citation>
    <scope>NUCLEOTIDE SEQUENCE [LARGE SCALE GENOMIC DNA]</scope>
    <source>
        <strain evidence="2">SL10</strain>
    </source>
</reference>
<dbReference type="EnsemblPlants" id="ONIVA06G22950.1">
    <property type="protein sequence ID" value="ONIVA06G22950.1"/>
    <property type="gene ID" value="ONIVA06G22950"/>
</dbReference>
<dbReference type="STRING" id="4536.A0A0E0HSU6"/>
<dbReference type="HOGENOM" id="CLU_2112795_0_0_1"/>
<evidence type="ECO:0000313" key="3">
    <source>
        <dbReference type="Proteomes" id="UP000006591"/>
    </source>
</evidence>
<evidence type="ECO:0000256" key="1">
    <source>
        <dbReference type="SAM" id="MobiDB-lite"/>
    </source>
</evidence>
<name>A0A0E0HSU6_ORYNI</name>
<dbReference type="Proteomes" id="UP000006591">
    <property type="component" value="Chromosome 6"/>
</dbReference>
<sequence length="129" mass="13618">MPCPTKSTGSRQQLALALFTTKSTGSRQPSRVGANARRVRPLVDGPGDGACPVRDLSMLVLDGMYSHATAESTAANAHAFYGSASSVALRLPHRRTKGIEISNLIEAEFKAERTLEASPSRLHACSGAP</sequence>